<dbReference type="CDD" id="cd02042">
    <property type="entry name" value="ParAB_family"/>
    <property type="match status" value="1"/>
</dbReference>
<organism evidence="2 3">
    <name type="scientific">Sandarakinorhabdus fusca</name>
    <dbReference type="NCBI Taxonomy" id="1439888"/>
    <lineage>
        <taxon>Bacteria</taxon>
        <taxon>Pseudomonadati</taxon>
        <taxon>Pseudomonadota</taxon>
        <taxon>Alphaproteobacteria</taxon>
        <taxon>Sphingomonadales</taxon>
        <taxon>Sphingosinicellaceae</taxon>
        <taxon>Sandarakinorhabdus</taxon>
    </lineage>
</organism>
<dbReference type="PANTHER" id="PTHR13696:SF52">
    <property type="entry name" value="PARA FAMILY PROTEIN CT_582"/>
    <property type="match status" value="1"/>
</dbReference>
<dbReference type="InterPro" id="IPR025669">
    <property type="entry name" value="AAA_dom"/>
</dbReference>
<protein>
    <submittedName>
        <fullName evidence="2">AAA family ATPase</fullName>
    </submittedName>
</protein>
<evidence type="ECO:0000259" key="1">
    <source>
        <dbReference type="Pfam" id="PF13614"/>
    </source>
</evidence>
<name>A0A7C9KWG4_9SPHN</name>
<dbReference type="EMBL" id="WIOL01000001">
    <property type="protein sequence ID" value="MQT15946.1"/>
    <property type="molecule type" value="Genomic_DNA"/>
</dbReference>
<reference evidence="2 3" key="1">
    <citation type="submission" date="2019-09" db="EMBL/GenBank/DDBJ databases">
        <title>Polymorphobacter sp. isolated from a lake in China.</title>
        <authorList>
            <person name="Liu Z."/>
        </authorList>
    </citation>
    <scope>NUCLEOTIDE SEQUENCE [LARGE SCALE GENOMIC DNA]</scope>
    <source>
        <strain evidence="2 3">D40P</strain>
    </source>
</reference>
<dbReference type="Gene3D" id="3.40.50.300">
    <property type="entry name" value="P-loop containing nucleotide triphosphate hydrolases"/>
    <property type="match status" value="1"/>
</dbReference>
<dbReference type="OrthoDB" id="9804460at2"/>
<evidence type="ECO:0000313" key="2">
    <source>
        <dbReference type="EMBL" id="MQT15946.1"/>
    </source>
</evidence>
<dbReference type="RefSeq" id="WP_152576406.1">
    <property type="nucleotide sequence ID" value="NZ_JAATJI010000001.1"/>
</dbReference>
<feature type="domain" description="AAA" evidence="1">
    <location>
        <begin position="1"/>
        <end position="166"/>
    </location>
</feature>
<dbReference type="InterPro" id="IPR050678">
    <property type="entry name" value="DNA_Partitioning_ATPase"/>
</dbReference>
<dbReference type="AlphaFoldDB" id="A0A7C9KWG4"/>
<dbReference type="Proteomes" id="UP000481327">
    <property type="component" value="Unassembled WGS sequence"/>
</dbReference>
<gene>
    <name evidence="2" type="ORF">F3168_01545</name>
</gene>
<dbReference type="SUPFAM" id="SSF52540">
    <property type="entry name" value="P-loop containing nucleoside triphosphate hydrolases"/>
    <property type="match status" value="1"/>
</dbReference>
<dbReference type="Pfam" id="PF13614">
    <property type="entry name" value="AAA_31"/>
    <property type="match status" value="1"/>
</dbReference>
<proteinExistence type="predicted"/>
<evidence type="ECO:0000313" key="3">
    <source>
        <dbReference type="Proteomes" id="UP000481327"/>
    </source>
</evidence>
<comment type="caution">
    <text evidence="2">The sequence shown here is derived from an EMBL/GenBank/DDBJ whole genome shotgun (WGS) entry which is preliminary data.</text>
</comment>
<sequence length="242" mass="26208">MRSIAVFSVKGGVGKTALAVNLAHAAASLSKRRTLLWDLDAQGAATWMLRLSPSPKASARKGIAAGALLPLVQATDFAGLDVLAADKSLRNLEKQLADDDRAKRLKKLLKGLDQEYDRIILDCPPGLTELADQVFRAVDLLVVPMLPSPLSGRAFEQMVDHLGHMKDPPPVLPVFTMVDRRKSLHRNTLLAFPDRPAIPYAAAIEDMGTTRLPVLAKSSTTVAARALANLWTQVERALVRPA</sequence>
<accession>A0A7C9KWG4</accession>
<dbReference type="PANTHER" id="PTHR13696">
    <property type="entry name" value="P-LOOP CONTAINING NUCLEOSIDE TRIPHOSPHATE HYDROLASE"/>
    <property type="match status" value="1"/>
</dbReference>
<dbReference type="InterPro" id="IPR027417">
    <property type="entry name" value="P-loop_NTPase"/>
</dbReference>
<keyword evidence="3" id="KW-1185">Reference proteome</keyword>